<dbReference type="Pfam" id="PF24390">
    <property type="entry name" value="PRTase-CE"/>
    <property type="match status" value="1"/>
</dbReference>
<sequence length="361" mass="41771">MDRHNARLYSNYRNAARHSQRRTAVNISQPTDYRNQLSNHGLAKRHINEGGIFGWFGHHICLLLHLGKHGVRMASIRKSEVVLPKEIFDLVFGVSNGQKWLRTRTKGLINLFDICENSDERQLIFDLLSRFHYLDDDGFNKKIDEIIEYFHALFENDFSQVVFAPLYNDNKDGRSDSSFAALYRLKTRFPTGRMSRYRDSNSAFRAIHLPDVKSVVMVDDFSGTGKQASDVLKSLSSQIKSANLNVHLHVGTIASMAKAMRAIKPHVESHYSCLILNRGISDHYSFLERKKMIELMKNIEGKFQAPARYNSVLRKLYHRGFQESESLFKCENSRTANNVFPALYWRYLKNGEEIDNILEPY</sequence>
<accession>A0A9C9TFN1</accession>
<reference evidence="2" key="1">
    <citation type="journal article" date="2020" name="mSystems">
        <title>Genome- and Community-Level Interaction Insights into Carbon Utilization and Element Cycling Functions of Hydrothermarchaeota in Hydrothermal Sediment.</title>
        <authorList>
            <person name="Zhou Z."/>
            <person name="Liu Y."/>
            <person name="Xu W."/>
            <person name="Pan J."/>
            <person name="Luo Z.H."/>
            <person name="Li M."/>
        </authorList>
    </citation>
    <scope>NUCLEOTIDE SEQUENCE</scope>
    <source>
        <strain evidence="2">HyVt-347</strain>
    </source>
</reference>
<proteinExistence type="predicted"/>
<evidence type="ECO:0000313" key="2">
    <source>
        <dbReference type="EMBL" id="HET99298.1"/>
    </source>
</evidence>
<dbReference type="Proteomes" id="UP000885680">
    <property type="component" value="Unassembled WGS sequence"/>
</dbReference>
<dbReference type="InterPro" id="IPR056920">
    <property type="entry name" value="PRTase-CE"/>
</dbReference>
<comment type="caution">
    <text evidence="2">The sequence shown here is derived from an EMBL/GenBank/DDBJ whole genome shotgun (WGS) entry which is preliminary data.</text>
</comment>
<evidence type="ECO:0000259" key="1">
    <source>
        <dbReference type="Pfam" id="PF24390"/>
    </source>
</evidence>
<feature type="domain" description="PRTase-CE" evidence="1">
    <location>
        <begin position="117"/>
        <end position="346"/>
    </location>
</feature>
<dbReference type="AlphaFoldDB" id="A0A9C9TFN1"/>
<gene>
    <name evidence="2" type="ORF">ENH89_02750</name>
</gene>
<protein>
    <recommendedName>
        <fullName evidence="1">PRTase-CE domain-containing protein</fullName>
    </recommendedName>
</protein>
<dbReference type="EMBL" id="DRGN01000034">
    <property type="protein sequence ID" value="HET99298.1"/>
    <property type="molecule type" value="Genomic_DNA"/>
</dbReference>
<evidence type="ECO:0000313" key="3">
    <source>
        <dbReference type="Proteomes" id="UP000885680"/>
    </source>
</evidence>
<organism evidence="2 3">
    <name type="scientific">Aurantimonas coralicida</name>
    <dbReference type="NCBI Taxonomy" id="182270"/>
    <lineage>
        <taxon>Bacteria</taxon>
        <taxon>Pseudomonadati</taxon>
        <taxon>Pseudomonadota</taxon>
        <taxon>Alphaproteobacteria</taxon>
        <taxon>Hyphomicrobiales</taxon>
        <taxon>Aurantimonadaceae</taxon>
        <taxon>Aurantimonas</taxon>
    </lineage>
</organism>
<name>A0A9C9TFN1_9HYPH</name>